<dbReference type="InterPro" id="IPR028349">
    <property type="entry name" value="PafC-like"/>
</dbReference>
<dbReference type="Pfam" id="PF25583">
    <property type="entry name" value="WCX"/>
    <property type="match status" value="1"/>
</dbReference>
<dbReference type="PIRSF" id="PIRSF016838">
    <property type="entry name" value="PafC"/>
    <property type="match status" value="1"/>
</dbReference>
<accession>A0A5Q2RQL5</accession>
<dbReference type="AlphaFoldDB" id="A0A5Q2RQL5"/>
<name>A0A5Q2RQL5_9ACTN</name>
<evidence type="ECO:0000259" key="3">
    <source>
        <dbReference type="Pfam" id="PF25583"/>
    </source>
</evidence>
<dbReference type="InterPro" id="IPR051534">
    <property type="entry name" value="CBASS_pafABC_assoc_protein"/>
</dbReference>
<sequence length="322" mass="34906">MRASRLIALLLRLQHQGPTTAARLAEELEVSVRTIYRDVAGLQQAGVPIWTETGPGGGIRLLDGWQGRIDGLTADEASALMLSGAPAAAAELGLGSVVAAAQAKVMATLPPELRSRAGRVRERFLLDAPGWFHRDEPTTHLDVVADAVWSEARLDVRYGRQDREVRRRIDPLGLVLKGGAWYVVAAHRGQVRTYRLARVVSVRRLDETFVRPADFDLAGWWGASSTEFELSLLRERIELRVDAVGARLLPAHVGHAAAEPALAAAPPPDAHGWRTVELPVESLEVAAHQLTSLGEHVEVVAPPALRSEMARIGRAMAVRHGG</sequence>
<dbReference type="RefSeq" id="WP_153760953.1">
    <property type="nucleotide sequence ID" value="NZ_CP045851.1"/>
</dbReference>
<dbReference type="KEGG" id="atq:GH723_18075"/>
<dbReference type="InterPro" id="IPR057727">
    <property type="entry name" value="WCX_dom"/>
</dbReference>
<dbReference type="InterPro" id="IPR036390">
    <property type="entry name" value="WH_DNA-bd_sf"/>
</dbReference>
<dbReference type="Proteomes" id="UP000334019">
    <property type="component" value="Chromosome"/>
</dbReference>
<organism evidence="4 5">
    <name type="scientific">Actinomarinicola tropica</name>
    <dbReference type="NCBI Taxonomy" id="2789776"/>
    <lineage>
        <taxon>Bacteria</taxon>
        <taxon>Bacillati</taxon>
        <taxon>Actinomycetota</taxon>
        <taxon>Acidimicrobiia</taxon>
        <taxon>Acidimicrobiales</taxon>
        <taxon>Iamiaceae</taxon>
        <taxon>Actinomarinicola</taxon>
    </lineage>
</organism>
<feature type="domain" description="WCX" evidence="3">
    <location>
        <begin position="235"/>
        <end position="317"/>
    </location>
</feature>
<feature type="domain" description="Helix-turn-helix type 11" evidence="1">
    <location>
        <begin position="5"/>
        <end position="56"/>
    </location>
</feature>
<dbReference type="PANTHER" id="PTHR34580:SF1">
    <property type="entry name" value="PROTEIN PAFC"/>
    <property type="match status" value="1"/>
</dbReference>
<dbReference type="PANTHER" id="PTHR34580">
    <property type="match status" value="1"/>
</dbReference>
<protein>
    <submittedName>
        <fullName evidence="4">WYL domain-containing protein</fullName>
    </submittedName>
</protein>
<reference evidence="4 5" key="1">
    <citation type="submission" date="2019-11" db="EMBL/GenBank/DDBJ databases">
        <authorList>
            <person name="He Y."/>
        </authorList>
    </citation>
    <scope>NUCLEOTIDE SEQUENCE [LARGE SCALE GENOMIC DNA]</scope>
    <source>
        <strain evidence="4 5">SCSIO 58843</strain>
    </source>
</reference>
<dbReference type="Pfam" id="PF13280">
    <property type="entry name" value="WYL"/>
    <property type="match status" value="1"/>
</dbReference>
<evidence type="ECO:0000259" key="1">
    <source>
        <dbReference type="Pfam" id="PF08279"/>
    </source>
</evidence>
<dbReference type="Gene3D" id="1.10.10.10">
    <property type="entry name" value="Winged helix-like DNA-binding domain superfamily/Winged helix DNA-binding domain"/>
    <property type="match status" value="1"/>
</dbReference>
<dbReference type="InterPro" id="IPR036388">
    <property type="entry name" value="WH-like_DNA-bd_sf"/>
</dbReference>
<gene>
    <name evidence="4" type="ORF">GH723_18075</name>
</gene>
<proteinExistence type="predicted"/>
<evidence type="ECO:0000313" key="5">
    <source>
        <dbReference type="Proteomes" id="UP000334019"/>
    </source>
</evidence>
<keyword evidence="5" id="KW-1185">Reference proteome</keyword>
<dbReference type="Pfam" id="PF08279">
    <property type="entry name" value="HTH_11"/>
    <property type="match status" value="1"/>
</dbReference>
<dbReference type="PROSITE" id="PS52050">
    <property type="entry name" value="WYL"/>
    <property type="match status" value="1"/>
</dbReference>
<dbReference type="InterPro" id="IPR013196">
    <property type="entry name" value="HTH_11"/>
</dbReference>
<dbReference type="EMBL" id="CP045851">
    <property type="protein sequence ID" value="QGG96851.1"/>
    <property type="molecule type" value="Genomic_DNA"/>
</dbReference>
<evidence type="ECO:0000259" key="2">
    <source>
        <dbReference type="Pfam" id="PF13280"/>
    </source>
</evidence>
<feature type="domain" description="WYL" evidence="2">
    <location>
        <begin position="140"/>
        <end position="203"/>
    </location>
</feature>
<evidence type="ECO:0000313" key="4">
    <source>
        <dbReference type="EMBL" id="QGG96851.1"/>
    </source>
</evidence>
<dbReference type="InterPro" id="IPR026881">
    <property type="entry name" value="WYL_dom"/>
</dbReference>
<dbReference type="SUPFAM" id="SSF46785">
    <property type="entry name" value="Winged helix' DNA-binding domain"/>
    <property type="match status" value="1"/>
</dbReference>